<evidence type="ECO:0000256" key="2">
    <source>
        <dbReference type="ARBA" id="ARBA00022598"/>
    </source>
</evidence>
<dbReference type="InterPro" id="IPR000873">
    <property type="entry name" value="AMP-dep_synth/lig_dom"/>
</dbReference>
<dbReference type="InterPro" id="IPR042099">
    <property type="entry name" value="ANL_N_sf"/>
</dbReference>
<sequence length="424" mass="46651">MEKSGYGKDGIFRSLRPPLILPKDEYANMVSFLFRNSAAYSHKLALADADSGEKLCFGEFKRRINQVGSGLSQLGIEKGDVVLIFAPNSINFLLCFLGIVSIGAVVTTVNPLYTTAELSKQVDDSKPNLIITIPGLWNKVKDLGLPAVIIGDDARRPNSTSSITLFSEVLTMGLQKSPPVVRIRQTDTATLLYSSGTTGLSKGVMLSHKNFMAAALMVISDQETRGERHLTWLCLLPMFHVYGLSVINIAQLQRGNAVVSMSKFNFVRMLEVIQEYKVTHLPIVPPIMIALAKQKDIVAKYDLSSLKEVISGAAPLGREIMEETAISVPTASIVQGYGMTETCGIATMEDSRRKRHFGSTGTLVSCVDAKIACLETGKPLPPNQKGEIWLRGPNIMRGYLNNPNATKKYIRQRRLAAYWRSRLL</sequence>
<reference evidence="4" key="1">
    <citation type="submission" date="2015-03" db="EMBL/GenBank/DDBJ databases">
        <title>A transcriptome of Araucaria cunninghamii, an australian fine timber species.</title>
        <authorList>
            <person name="Jing Yi C.J.Y."/>
            <person name="Yin San L.Y.S."/>
            <person name="Abdul Karim S.S."/>
            <person name="Wan Azmi N.N."/>
            <person name="Hercus R.R."/>
            <person name="Croft L.L."/>
        </authorList>
    </citation>
    <scope>NUCLEOTIDE SEQUENCE</scope>
    <source>
        <strain evidence="4">MI0301</strain>
        <tissue evidence="4">Leaf</tissue>
    </source>
</reference>
<evidence type="ECO:0000313" key="4">
    <source>
        <dbReference type="EMBL" id="JAG93343.1"/>
    </source>
</evidence>
<evidence type="ECO:0000256" key="1">
    <source>
        <dbReference type="ARBA" id="ARBA00006432"/>
    </source>
</evidence>
<feature type="domain" description="AMP-dependent synthetase/ligase" evidence="3">
    <location>
        <begin position="35"/>
        <end position="400"/>
    </location>
</feature>
<organism evidence="4">
    <name type="scientific">Araucaria cunninghamii</name>
    <name type="common">Hoop pine</name>
    <name type="synonym">Moreton Bay pine</name>
    <dbReference type="NCBI Taxonomy" id="56994"/>
    <lineage>
        <taxon>Eukaryota</taxon>
        <taxon>Viridiplantae</taxon>
        <taxon>Streptophyta</taxon>
        <taxon>Embryophyta</taxon>
        <taxon>Tracheophyta</taxon>
        <taxon>Spermatophyta</taxon>
        <taxon>Pinopsida</taxon>
        <taxon>Pinidae</taxon>
        <taxon>Conifers II</taxon>
        <taxon>Araucariales</taxon>
        <taxon>Araucariaceae</taxon>
        <taxon>Araucaria</taxon>
    </lineage>
</organism>
<dbReference type="PANTHER" id="PTHR24096:SF425">
    <property type="entry name" value="4-COUMARATE--COA LIGASE-LIKE 7"/>
    <property type="match status" value="1"/>
</dbReference>
<dbReference type="EMBL" id="GCKF01047126">
    <property type="protein sequence ID" value="JAG93343.1"/>
    <property type="molecule type" value="Transcribed_RNA"/>
</dbReference>
<proteinExistence type="inferred from homology"/>
<dbReference type="Gene3D" id="3.40.50.12780">
    <property type="entry name" value="N-terminal domain of ligase-like"/>
    <property type="match status" value="1"/>
</dbReference>
<dbReference type="PROSITE" id="PS00455">
    <property type="entry name" value="AMP_BINDING"/>
    <property type="match status" value="1"/>
</dbReference>
<comment type="similarity">
    <text evidence="1">Belongs to the ATP-dependent AMP-binding enzyme family.</text>
</comment>
<accession>A0A0D6QTL9</accession>
<protein>
    <recommendedName>
        <fullName evidence="3">AMP-dependent synthetase/ligase domain-containing protein</fullName>
    </recommendedName>
</protein>
<dbReference type="AlphaFoldDB" id="A0A0D6QTL9"/>
<dbReference type="FunFam" id="3.40.50.12780:FF:000003">
    <property type="entry name" value="Long-chain-fatty-acid--CoA ligase FadD"/>
    <property type="match status" value="1"/>
</dbReference>
<keyword evidence="2" id="KW-0436">Ligase</keyword>
<dbReference type="Pfam" id="PF00501">
    <property type="entry name" value="AMP-binding"/>
    <property type="match status" value="1"/>
</dbReference>
<name>A0A0D6QTL9_ARACU</name>
<dbReference type="SUPFAM" id="SSF56801">
    <property type="entry name" value="Acetyl-CoA synthetase-like"/>
    <property type="match status" value="1"/>
</dbReference>
<dbReference type="PANTHER" id="PTHR24096">
    <property type="entry name" value="LONG-CHAIN-FATTY-ACID--COA LIGASE"/>
    <property type="match status" value="1"/>
</dbReference>
<evidence type="ECO:0000259" key="3">
    <source>
        <dbReference type="Pfam" id="PF00501"/>
    </source>
</evidence>
<dbReference type="GO" id="GO:0016405">
    <property type="term" value="F:CoA-ligase activity"/>
    <property type="evidence" value="ECO:0007669"/>
    <property type="project" value="TreeGrafter"/>
</dbReference>
<dbReference type="InterPro" id="IPR020845">
    <property type="entry name" value="AMP-binding_CS"/>
</dbReference>